<feature type="region of interest" description="Disordered" evidence="2">
    <location>
        <begin position="233"/>
        <end position="282"/>
    </location>
</feature>
<dbReference type="PANTHER" id="PTHR11439:SF524">
    <property type="entry name" value="RNA-DIRECTED DNA POLYMERASE, PROTEIN KINASE RLK-PELLE-DLSV FAMILY"/>
    <property type="match status" value="1"/>
</dbReference>
<feature type="domain" description="Retrovirus-related Pol polyprotein from transposon TNT 1-94-like beta-barrel" evidence="5">
    <location>
        <begin position="332"/>
        <end position="409"/>
    </location>
</feature>
<evidence type="ECO:0000259" key="5">
    <source>
        <dbReference type="Pfam" id="PF22936"/>
    </source>
</evidence>
<dbReference type="CDD" id="cd09272">
    <property type="entry name" value="RNase_HI_RT_Ty1"/>
    <property type="match status" value="1"/>
</dbReference>
<dbReference type="InterPro" id="IPR025724">
    <property type="entry name" value="GAG-pre-integrase_dom"/>
</dbReference>
<dbReference type="SUPFAM" id="SSF53098">
    <property type="entry name" value="Ribonuclease H-like"/>
    <property type="match status" value="1"/>
</dbReference>
<protein>
    <recommendedName>
        <fullName evidence="7">Integrase catalytic domain-containing protein</fullName>
    </recommendedName>
</protein>
<dbReference type="Pfam" id="PF13976">
    <property type="entry name" value="gag_pre-integrs"/>
    <property type="match status" value="1"/>
</dbReference>
<proteinExistence type="predicted"/>
<keyword evidence="1" id="KW-0064">Aspartyl protease</keyword>
<evidence type="ECO:0000313" key="6">
    <source>
        <dbReference type="EMBL" id="SPD28661.1"/>
    </source>
</evidence>
<dbReference type="PANTHER" id="PTHR11439">
    <property type="entry name" value="GAG-POL-RELATED RETROTRANSPOSON"/>
    <property type="match status" value="1"/>
</dbReference>
<evidence type="ECO:0000256" key="1">
    <source>
        <dbReference type="ARBA" id="ARBA00022750"/>
    </source>
</evidence>
<dbReference type="InterPro" id="IPR054722">
    <property type="entry name" value="PolX-like_BBD"/>
</dbReference>
<dbReference type="InterPro" id="IPR012337">
    <property type="entry name" value="RNaseH-like_sf"/>
</dbReference>
<evidence type="ECO:0008006" key="7">
    <source>
        <dbReference type="Google" id="ProtNLM"/>
    </source>
</evidence>
<dbReference type="InterPro" id="IPR013103">
    <property type="entry name" value="RVT_2"/>
</dbReference>
<dbReference type="Gene3D" id="3.30.420.10">
    <property type="entry name" value="Ribonuclease H-like superfamily/Ribonuclease H"/>
    <property type="match status" value="1"/>
</dbReference>
<evidence type="ECO:0000259" key="4">
    <source>
        <dbReference type="Pfam" id="PF13976"/>
    </source>
</evidence>
<feature type="region of interest" description="Disordered" evidence="2">
    <location>
        <begin position="991"/>
        <end position="1011"/>
    </location>
</feature>
<keyword evidence="1" id="KW-0645">Protease</keyword>
<dbReference type="GO" id="GO:0004190">
    <property type="term" value="F:aspartic-type endopeptidase activity"/>
    <property type="evidence" value="ECO:0007669"/>
    <property type="project" value="UniProtKB-KW"/>
</dbReference>
<organism evidence="6">
    <name type="scientific">Fagus sylvatica</name>
    <name type="common">Beechnut</name>
    <dbReference type="NCBI Taxonomy" id="28930"/>
    <lineage>
        <taxon>Eukaryota</taxon>
        <taxon>Viridiplantae</taxon>
        <taxon>Streptophyta</taxon>
        <taxon>Embryophyta</taxon>
        <taxon>Tracheophyta</taxon>
        <taxon>Spermatophyta</taxon>
        <taxon>Magnoliopsida</taxon>
        <taxon>eudicotyledons</taxon>
        <taxon>Gunneridae</taxon>
        <taxon>Pentapetalae</taxon>
        <taxon>rosids</taxon>
        <taxon>fabids</taxon>
        <taxon>Fagales</taxon>
        <taxon>Fagaceae</taxon>
        <taxon>Fagus</taxon>
    </lineage>
</organism>
<feature type="compositionally biased region" description="Polar residues" evidence="2">
    <location>
        <begin position="266"/>
        <end position="282"/>
    </location>
</feature>
<feature type="domain" description="Reverse transcriptase Ty1/copia-type" evidence="3">
    <location>
        <begin position="869"/>
        <end position="999"/>
    </location>
</feature>
<reference evidence="6" key="1">
    <citation type="submission" date="2018-02" db="EMBL/GenBank/DDBJ databases">
        <authorList>
            <person name="Cohen D.B."/>
            <person name="Kent A.D."/>
        </authorList>
    </citation>
    <scope>NUCLEOTIDE SEQUENCE</scope>
</reference>
<dbReference type="AlphaFoldDB" id="A0A2N9IX92"/>
<dbReference type="InterPro" id="IPR036397">
    <property type="entry name" value="RNaseH_sf"/>
</dbReference>
<keyword evidence="1" id="KW-0378">Hydrolase</keyword>
<dbReference type="Pfam" id="PF07727">
    <property type="entry name" value="RVT_2"/>
    <property type="match status" value="1"/>
</dbReference>
<dbReference type="EMBL" id="OIVN01006240">
    <property type="protein sequence ID" value="SPD28661.1"/>
    <property type="molecule type" value="Genomic_DNA"/>
</dbReference>
<evidence type="ECO:0000259" key="3">
    <source>
        <dbReference type="Pfam" id="PF07727"/>
    </source>
</evidence>
<gene>
    <name evidence="6" type="ORF">FSB_LOCUS56543</name>
</gene>
<dbReference type="GO" id="GO:0003676">
    <property type="term" value="F:nucleic acid binding"/>
    <property type="evidence" value="ECO:0007669"/>
    <property type="project" value="InterPro"/>
</dbReference>
<dbReference type="SUPFAM" id="SSF56672">
    <property type="entry name" value="DNA/RNA polymerases"/>
    <property type="match status" value="1"/>
</dbReference>
<name>A0A2N9IX92_FAGSY</name>
<evidence type="ECO:0000256" key="2">
    <source>
        <dbReference type="SAM" id="MobiDB-lite"/>
    </source>
</evidence>
<sequence length="1277" mass="142817">MSSTSIQIDEYPYPVTQNVANFVSLKLSSTNFLLWKTQMLNILESYDLQGFITGETKPPPQFVVVEESGAQSNKLNPNFIKWRKTDRLVKGWLTATLSEEVLGIVVGLDTAIEVWNALVHAFARVSSDRSLALKQRLTSMNRGTDTLAEYLRRFKAVCDDLAAIGKPVPDHKKSWWLLNGLGKGYEMFTTTMLRPPIPPYSEIVTLLESHSERHQLDTQTQAAPQMAFYNQRSNKNKKHNGSSNSFNSRGRGFSQGHPSGSRKPDQQNARPRGENQSFRSNNTDEAPICQICNKRNHTALKCFNRFNHSFTPEIIPQALAAITIADNQDSEWFPDTGATDHITGNPGNLHSLTPYTGSDGVMVGNGDILQITHVGQANIESGNKSLQLNDVLLVPDIKKDLIFVSKLTSDLPLKFEFDGDGFVIKDRSTNRVVARGTKKDGLYALVGESKDGSYAEAFFSSRFRRVDNECWHQRLGHPHQRVVDHLRIKNFISLDLQNKFSTICTSCQMGKSCRLPFLSVEHEIKIPFHKIHCDLWGPAPVRKSDLTGCFDHFYKYVSCQFNAKIHIFQSDEGGEFGGGEFTRKLANLGIHHQSACPKTPEQNGTAELHLINRLPSPTLDMESPFFRLYGKQPDYSSLRVFCTTNNNSPGLPARFHCLANLNRTRNTITSKRDTTLSTTHSTPTKLPSPHRNALSINIAGPGSNHSHTTSNTSFVPPHIEQSNPPPAPFVPTPNHHPMVTRSKQGIQRPNPKYLDLNTERVTHDIPTEPRSITSAKRHIGWVAAMDEELAALHANHTWSLVPHQPNMNVIGCKWVYKAKLKPDGSLDRLKARLVAKGFSQVDGIDFSETFSPVIKPATIRLVLTIAVVKGWDISRALYGLKQAPRAWFDRLSTFLLSLGFHSSISDPSLFICHSRHGILILLLYVDDMVITGNDPTRIKWLITQLGQEFSIKDLGFIHHFLGIEAHYTNNGLFLCQTRYAEDILHRASMQSSRPISTPMPEKGRHLPSTDGPYPDPSHYRSLVGALQYLTFTRPDLSYSVNFACQFMHSPTMAHYKLVKRILRYVRGTTSLGIIIHASSTLDLYGFSDADWAGCPTTRRSTTGFCTFLGSNCISWSAKKQPTVARSSAEAEYRAMASTAAELTWLSFLLRDLGISISRPPILHCDNLSALHMTINPVFHGRTKHIELDYHYVRERVALGALETRFVPSNHQLADIFTKPLSKALFLDLRLKLGLLFDPRHSLRGSVNTAENMESVSISDTAENMESVSISAAEISAA</sequence>
<dbReference type="InterPro" id="IPR043502">
    <property type="entry name" value="DNA/RNA_pol_sf"/>
</dbReference>
<dbReference type="Pfam" id="PF22936">
    <property type="entry name" value="Pol_BBD"/>
    <property type="match status" value="1"/>
</dbReference>
<feature type="domain" description="GAG-pre-integrase" evidence="4">
    <location>
        <begin position="464"/>
        <end position="512"/>
    </location>
</feature>
<feature type="compositionally biased region" description="Low complexity" evidence="2">
    <location>
        <begin position="241"/>
        <end position="254"/>
    </location>
</feature>
<accession>A0A2N9IX92</accession>
<dbReference type="Pfam" id="PF14223">
    <property type="entry name" value="Retrotran_gag_2"/>
    <property type="match status" value="1"/>
</dbReference>